<dbReference type="Pfam" id="PF10282">
    <property type="entry name" value="Lactonase"/>
    <property type="match status" value="1"/>
</dbReference>
<reference evidence="4" key="1">
    <citation type="submission" date="2021-02" db="EMBL/GenBank/DDBJ databases">
        <title>Genome sequence Cadophora malorum strain M34.</title>
        <authorList>
            <person name="Stefanovic E."/>
            <person name="Vu D."/>
            <person name="Scully C."/>
            <person name="Dijksterhuis J."/>
            <person name="Roader J."/>
            <person name="Houbraken J."/>
        </authorList>
    </citation>
    <scope>NUCLEOTIDE SEQUENCE</scope>
    <source>
        <strain evidence="4">M34</strain>
    </source>
</reference>
<dbReference type="PANTHER" id="PTHR30344">
    <property type="entry name" value="6-PHOSPHOGLUCONOLACTONASE-RELATED"/>
    <property type="match status" value="1"/>
</dbReference>
<dbReference type="PANTHER" id="PTHR30344:SF1">
    <property type="entry name" value="6-PHOSPHOGLUCONOLACTONASE"/>
    <property type="match status" value="1"/>
</dbReference>
<proteinExistence type="inferred from homology"/>
<comment type="caution">
    <text evidence="4">The sequence shown here is derived from an EMBL/GenBank/DDBJ whole genome shotgun (WGS) entry which is preliminary data.</text>
</comment>
<dbReference type="InterPro" id="IPR036869">
    <property type="entry name" value="J_dom_sf"/>
</dbReference>
<dbReference type="Gene3D" id="2.130.10.10">
    <property type="entry name" value="YVTN repeat-like/Quinoprotein amine dehydrogenase"/>
    <property type="match status" value="1"/>
</dbReference>
<evidence type="ECO:0000256" key="1">
    <source>
        <dbReference type="ARBA" id="ARBA00005564"/>
    </source>
</evidence>
<dbReference type="Proteomes" id="UP000664132">
    <property type="component" value="Unassembled WGS sequence"/>
</dbReference>
<feature type="region of interest" description="Disordered" evidence="2">
    <location>
        <begin position="428"/>
        <end position="455"/>
    </location>
</feature>
<dbReference type="SUPFAM" id="SSF46565">
    <property type="entry name" value="Chaperone J-domain"/>
    <property type="match status" value="1"/>
</dbReference>
<feature type="compositionally biased region" description="Basic and acidic residues" evidence="2">
    <location>
        <begin position="438"/>
        <end position="455"/>
    </location>
</feature>
<dbReference type="AlphaFoldDB" id="A0A8H7TEE9"/>
<organism evidence="4 5">
    <name type="scientific">Cadophora malorum</name>
    <dbReference type="NCBI Taxonomy" id="108018"/>
    <lineage>
        <taxon>Eukaryota</taxon>
        <taxon>Fungi</taxon>
        <taxon>Dikarya</taxon>
        <taxon>Ascomycota</taxon>
        <taxon>Pezizomycotina</taxon>
        <taxon>Leotiomycetes</taxon>
        <taxon>Helotiales</taxon>
        <taxon>Ploettnerulaceae</taxon>
        <taxon>Cadophora</taxon>
    </lineage>
</organism>
<dbReference type="InterPro" id="IPR019405">
    <property type="entry name" value="Lactonase_7-beta_prop"/>
</dbReference>
<evidence type="ECO:0008006" key="6">
    <source>
        <dbReference type="Google" id="ProtNLM"/>
    </source>
</evidence>
<protein>
    <recommendedName>
        <fullName evidence="6">Isomerase YbhE</fullName>
    </recommendedName>
</protein>
<keyword evidence="5" id="KW-1185">Reference proteome</keyword>
<dbReference type="GO" id="GO:0017057">
    <property type="term" value="F:6-phosphogluconolactonase activity"/>
    <property type="evidence" value="ECO:0007669"/>
    <property type="project" value="TreeGrafter"/>
</dbReference>
<accession>A0A8H7TEE9</accession>
<dbReference type="PROSITE" id="PS51257">
    <property type="entry name" value="PROKAR_LIPOPROTEIN"/>
    <property type="match status" value="1"/>
</dbReference>
<sequence length="455" mass="49068">MTSLPKALLKAALFATTASATNLFVACTNGNLTTLSLTGTGNTSNLAISSWTNECASNPAALNLDSQNRILYCMDRASSSSVNGSMNSFDVDTNGNLTRLARIPVPASGVWAGFFGAEGGNKGLATVHYNRSAYSIISISDDGQLNGPVQSTFPTLSAPGPITLRQDRSYLHQVQTDPTGKYLIMNDLGGDMVRVFTYDTETLAPVTEVSQLLTEAGVGPRHGRFLTAASGKLYYFFVGELSQKVYSYEIAYTEGGMSWTKVFEIPALGVGNERAPQTAPTSGIELTPDNKFLIVSNRDVSFLAKDGPTDTLSTFSINADGTLELVQLAPSGGWSPRQFSLNKKGDLLAVGHQNNFTVIIWQRDLVSGKIVGEGKSITLSTAVVATIWDETRLIQSAYEILSNPQKRRAYDATLPSDFRKSSTFAATCDDASDSEEEYSNRDLNKEHDEDLQHAL</sequence>
<feature type="chain" id="PRO_5034432476" description="Isomerase YbhE" evidence="3">
    <location>
        <begin position="21"/>
        <end position="455"/>
    </location>
</feature>
<dbReference type="Gene3D" id="1.10.287.110">
    <property type="entry name" value="DnaJ domain"/>
    <property type="match status" value="1"/>
</dbReference>
<name>A0A8H7TEE9_9HELO</name>
<dbReference type="OrthoDB" id="9972196at2759"/>
<comment type="similarity">
    <text evidence="1">Belongs to the cycloisomerase 2 family.</text>
</comment>
<gene>
    <name evidence="4" type="ORF">IFR04_008898</name>
</gene>
<evidence type="ECO:0000256" key="3">
    <source>
        <dbReference type="SAM" id="SignalP"/>
    </source>
</evidence>
<dbReference type="SUPFAM" id="SSF51004">
    <property type="entry name" value="C-terminal (heme d1) domain of cytochrome cd1-nitrite reductase"/>
    <property type="match status" value="1"/>
</dbReference>
<dbReference type="InterPro" id="IPR011048">
    <property type="entry name" value="Haem_d1_sf"/>
</dbReference>
<evidence type="ECO:0000313" key="5">
    <source>
        <dbReference type="Proteomes" id="UP000664132"/>
    </source>
</evidence>
<evidence type="ECO:0000256" key="2">
    <source>
        <dbReference type="SAM" id="MobiDB-lite"/>
    </source>
</evidence>
<dbReference type="EMBL" id="JAFJYH010000141">
    <property type="protein sequence ID" value="KAG4417931.1"/>
    <property type="molecule type" value="Genomic_DNA"/>
</dbReference>
<dbReference type="InterPro" id="IPR050282">
    <property type="entry name" value="Cycloisomerase_2"/>
</dbReference>
<dbReference type="InterPro" id="IPR015943">
    <property type="entry name" value="WD40/YVTN_repeat-like_dom_sf"/>
</dbReference>
<keyword evidence="3" id="KW-0732">Signal</keyword>
<feature type="signal peptide" evidence="3">
    <location>
        <begin position="1"/>
        <end position="20"/>
    </location>
</feature>
<evidence type="ECO:0000313" key="4">
    <source>
        <dbReference type="EMBL" id="KAG4417931.1"/>
    </source>
</evidence>